<protein>
    <submittedName>
        <fullName evidence="1">Uncharacterized protein</fullName>
    </submittedName>
</protein>
<dbReference type="Proteomes" id="UP000271889">
    <property type="component" value="Unassembled WGS sequence"/>
</dbReference>
<evidence type="ECO:0000313" key="1">
    <source>
        <dbReference type="EMBL" id="VDK50557.1"/>
    </source>
</evidence>
<reference evidence="1 2" key="1">
    <citation type="submission" date="2018-11" db="EMBL/GenBank/DDBJ databases">
        <authorList>
            <consortium name="Pathogen Informatics"/>
        </authorList>
    </citation>
    <scope>NUCLEOTIDE SEQUENCE [LARGE SCALE GENOMIC DNA]</scope>
</reference>
<keyword evidence="2" id="KW-1185">Reference proteome</keyword>
<evidence type="ECO:0000313" key="2">
    <source>
        <dbReference type="Proteomes" id="UP000271889"/>
    </source>
</evidence>
<proteinExistence type="predicted"/>
<dbReference type="EMBL" id="UYRV01003669">
    <property type="protein sequence ID" value="VDK50557.1"/>
    <property type="molecule type" value="Genomic_DNA"/>
</dbReference>
<name>A0A3P6QWR5_CYLGO</name>
<sequence>MKRCLVQFATENNIEPADRESFFAVKSNEDKKKNRQ</sequence>
<gene>
    <name evidence="1" type="ORF">CGOC_LOCUS1809</name>
</gene>
<accession>A0A3P6QWR5</accession>
<dbReference type="AlphaFoldDB" id="A0A3P6QWR5"/>
<dbReference type="OrthoDB" id="25586at2759"/>
<organism evidence="1 2">
    <name type="scientific">Cylicostephanus goldi</name>
    <name type="common">Nematode worm</name>
    <dbReference type="NCBI Taxonomy" id="71465"/>
    <lineage>
        <taxon>Eukaryota</taxon>
        <taxon>Metazoa</taxon>
        <taxon>Ecdysozoa</taxon>
        <taxon>Nematoda</taxon>
        <taxon>Chromadorea</taxon>
        <taxon>Rhabditida</taxon>
        <taxon>Rhabditina</taxon>
        <taxon>Rhabditomorpha</taxon>
        <taxon>Strongyloidea</taxon>
        <taxon>Strongylidae</taxon>
        <taxon>Cylicostephanus</taxon>
    </lineage>
</organism>